<evidence type="ECO:0000313" key="3">
    <source>
        <dbReference type="EMBL" id="CAD6338560.1"/>
    </source>
</evidence>
<gene>
    <name evidence="3" type="ORF">NCGR_LOCUS62658</name>
</gene>
<protein>
    <recommendedName>
        <fullName evidence="5">RNA polymerase I-specific transcription initiation factor RRN3</fullName>
    </recommendedName>
</protein>
<keyword evidence="4" id="KW-1185">Reference proteome</keyword>
<dbReference type="GO" id="GO:0005634">
    <property type="term" value="C:nucleus"/>
    <property type="evidence" value="ECO:0007669"/>
    <property type="project" value="TreeGrafter"/>
</dbReference>
<feature type="compositionally biased region" description="Basic and acidic residues" evidence="2">
    <location>
        <begin position="734"/>
        <end position="760"/>
    </location>
</feature>
<evidence type="ECO:0008006" key="5">
    <source>
        <dbReference type="Google" id="ProtNLM"/>
    </source>
</evidence>
<evidence type="ECO:0000256" key="2">
    <source>
        <dbReference type="SAM" id="MobiDB-lite"/>
    </source>
</evidence>
<dbReference type="OrthoDB" id="26970at2759"/>
<sequence>MGVEQGYDDMEVTISDSEAFKYVGEVLQSVRMDPFLIDLRDKDQYDILLGLVDPTKKRSSDDEAMFVTTLKALSEAVSKIDTMYHHALLHNAAVADQYLRECLQMLVNNFTPPGPLIRYIEEPRWLAKKEEIYSQLQASLKKISDTVPLAPRMLKDIIDRSMPKLFDNKAKMVSFVECMLGLDADVWDIIGPSLLEKVVYLLTELDVNITWEDILQDEHNKGIFDMELEDLDEDEDNLGQEGTKVLFGGNVCAEKLDGLMVVVCEHLKSRAEEPDRLIKEFNTLKAIFKSHVLRVHKSKFAQFIMFYACSLYPEICGDGMSAVSYVGSYLSRARFISVNTVVAILKRLVEWCGDYCGCQLDKGVTANPIKHQLFYASCQAVMYVLCFRLRSIMDYPNLKLQLFQMRIQNILAHPLEPLKVCLPSIVNEFLRQARAASLFHASVNSTHEDAVESDLSKAFGGLNRLDMFFPFDPYLLKESDRYIRPNFEFWSFVKTTYSNNNSDEDDDELADIDAPGMNVGSLDDHFEIDFNNDDDIEYSMNKMSITPHRTFYHPLATNSDQPVEASDAAAKARATGLDEAPTGGLAAQARVAADADAQTERETDKTTLRQVLAVRHTSFLACAMIVKLSWRPIGLSQQGGGAGRRGAVVGAEVLKLGKKKIRLHLTYLVVTMAPSRRISGCTAVWGMFQTMSSGPASFKDKEGSYPRRNQAMQMALLRLWGRFSAQSKVRTRDSFRSHCEKRADRLNEPDPEPENHDPDKAATQQNYPLVEELLNYKQALLAAMGVRVPPDMFLKEKERISDYWLKLCRSADGRNKDERVVAKIVCSRAQEALDLASKVMDSIDAVRRTFDTAHLTCAKQGARQASTRGAPAQFLDIYSVHFNLISLRKPITRVSV</sequence>
<dbReference type="AlphaFoldDB" id="A0A811SCT8"/>
<name>A0A811SCT8_9POAL</name>
<comment type="caution">
    <text evidence="3">The sequence shown here is derived from an EMBL/GenBank/DDBJ whole genome shotgun (WGS) entry which is preliminary data.</text>
</comment>
<evidence type="ECO:0000313" key="4">
    <source>
        <dbReference type="Proteomes" id="UP000604825"/>
    </source>
</evidence>
<dbReference type="PANTHER" id="PTHR12790:SF0">
    <property type="entry name" value="RNA POLYMERASE I-SPECIFIC TRANSCRIPTION INITIATION FACTOR RRN3-RELATED"/>
    <property type="match status" value="1"/>
</dbReference>
<dbReference type="Pfam" id="PF05327">
    <property type="entry name" value="RRN3"/>
    <property type="match status" value="2"/>
</dbReference>
<comment type="similarity">
    <text evidence="1">Belongs to the RRN3 family.</text>
</comment>
<dbReference type="GO" id="GO:0001042">
    <property type="term" value="F:RNA polymerase I core binding"/>
    <property type="evidence" value="ECO:0007669"/>
    <property type="project" value="TreeGrafter"/>
</dbReference>
<evidence type="ECO:0000256" key="1">
    <source>
        <dbReference type="ARBA" id="ARBA00010098"/>
    </source>
</evidence>
<dbReference type="GO" id="GO:0006361">
    <property type="term" value="P:transcription initiation at RNA polymerase I promoter"/>
    <property type="evidence" value="ECO:0007669"/>
    <property type="project" value="InterPro"/>
</dbReference>
<organism evidence="3 4">
    <name type="scientific">Miscanthus lutarioriparius</name>
    <dbReference type="NCBI Taxonomy" id="422564"/>
    <lineage>
        <taxon>Eukaryota</taxon>
        <taxon>Viridiplantae</taxon>
        <taxon>Streptophyta</taxon>
        <taxon>Embryophyta</taxon>
        <taxon>Tracheophyta</taxon>
        <taxon>Spermatophyta</taxon>
        <taxon>Magnoliopsida</taxon>
        <taxon>Liliopsida</taxon>
        <taxon>Poales</taxon>
        <taxon>Poaceae</taxon>
        <taxon>PACMAD clade</taxon>
        <taxon>Panicoideae</taxon>
        <taxon>Andropogonodae</taxon>
        <taxon>Andropogoneae</taxon>
        <taxon>Saccharinae</taxon>
        <taxon>Miscanthus</taxon>
    </lineage>
</organism>
<dbReference type="GO" id="GO:0001181">
    <property type="term" value="F:RNA polymerase I general transcription initiation factor activity"/>
    <property type="evidence" value="ECO:0007669"/>
    <property type="project" value="InterPro"/>
</dbReference>
<accession>A0A811SCT8</accession>
<dbReference type="Proteomes" id="UP000604825">
    <property type="component" value="Unassembled WGS sequence"/>
</dbReference>
<feature type="region of interest" description="Disordered" evidence="2">
    <location>
        <begin position="734"/>
        <end position="761"/>
    </location>
</feature>
<dbReference type="PANTHER" id="PTHR12790">
    <property type="entry name" value="TRANSCRIPTION INITIATION FACTOR IA RRN3"/>
    <property type="match status" value="1"/>
</dbReference>
<reference evidence="3" key="1">
    <citation type="submission" date="2020-10" db="EMBL/GenBank/DDBJ databases">
        <authorList>
            <person name="Han B."/>
            <person name="Lu T."/>
            <person name="Zhao Q."/>
            <person name="Huang X."/>
            <person name="Zhao Y."/>
        </authorList>
    </citation>
    <scope>NUCLEOTIDE SEQUENCE</scope>
</reference>
<dbReference type="EMBL" id="CAJGYO010000019">
    <property type="protein sequence ID" value="CAD6338560.1"/>
    <property type="molecule type" value="Genomic_DNA"/>
</dbReference>
<proteinExistence type="inferred from homology"/>
<dbReference type="InterPro" id="IPR007991">
    <property type="entry name" value="RNA_pol_I_trans_ini_fac_RRN3"/>
</dbReference>